<name>A0A7Z0WVQ0_9BACI</name>
<dbReference type="InterPro" id="IPR004843">
    <property type="entry name" value="Calcineurin-like_PHP"/>
</dbReference>
<evidence type="ECO:0000313" key="4">
    <source>
        <dbReference type="Proteomes" id="UP000185604"/>
    </source>
</evidence>
<dbReference type="Gene3D" id="3.40.50.300">
    <property type="entry name" value="P-loop containing nucleotide triphosphate hydrolases"/>
    <property type="match status" value="1"/>
</dbReference>
<reference evidence="3 4" key="1">
    <citation type="journal article" date="2016" name="Front. Microbiol.">
        <title>High-Level Heat Resistance of Spores of Bacillus amyloliquefaciens and Bacillus licheniformis Results from the Presence of a spoVA Operon in a Tn1546 Transposon.</title>
        <authorList>
            <person name="Berendsen E.M."/>
            <person name="Koning R.A."/>
            <person name="Boekhorst J."/>
            <person name="de Jong A."/>
            <person name="Kuipers O.P."/>
            <person name="Wells-Bennik M.H."/>
        </authorList>
    </citation>
    <scope>NUCLEOTIDE SEQUENCE [LARGE SCALE GENOMIC DNA]</scope>
    <source>
        <strain evidence="3 4">B4121</strain>
    </source>
</reference>
<gene>
    <name evidence="3" type="ORF">B4121_3519</name>
</gene>
<dbReference type="PANTHER" id="PTHR32004:SF1">
    <property type="entry name" value="TRNA LIGASE"/>
    <property type="match status" value="1"/>
</dbReference>
<comment type="caution">
    <text evidence="3">The sequence shown here is derived from an EMBL/GenBank/DDBJ whole genome shotgun (WGS) entry which is preliminary data.</text>
</comment>
<dbReference type="InterPro" id="IPR019039">
    <property type="entry name" value="T4-Rnl1-like_N"/>
</dbReference>
<sequence>MRTLVLLRGCPGTGKSTWIRDHQLNQYTLSADQLRLIHQSPVLNLEGKYDISQKNDGKVWKLLFTLLEERMERGEFTVVDATHAKPSMISSYKALVLKYRYRAYVVDFSDIPLETALLRNRERAEHKRVPDSVVHAMHERILTEPAPSWTTVIKPEEFDDVIQYKPRRLDSYEKIHVIGDVHGCFTVLDSYLKGRLEDDELYIFTGDMLDRGIENAKVVQFLLSIKDRKNVILLEGNHDKYLKQYGHDEETRSSVFNKKTKPELDKAGFDKKDIRELARRFHQIVYFTYGEDTYIITHGGISALPDNLLLTATSQLINGVGGYETDIDHVFTKNMEGRNIIQIHGHRNMFRLPVHAAAKSYNLEGQVEHGGHLRVVTIDRSGIQTHEIKNDVFKTSAPSLDSHHEHEELTVDHFLKHLDEHDYVSEQKLAGGISSFNFTRKAFQERKWDSVSMKARGLFINRNTKEIVSRSYNKFFNIDERLTTKMHVLVNTLRFPVTVYDKANGFLGTVGYNSETDELVFTSKSYTSASGQKDGHAKWVEELFHKTFDASQIEDIKEYVKTRNVSLVFEVVLPEKDPHIIEYKSDKLVLLDIVKRQMKYEKLPYEDVLCFSETFRVECKQKVISFDQWTDFYKWYLSVSNDPSIEEEGYVIEDSAGFMTKLKLPFYQYWKFVRGIKHRLGAAAGRSPHHEALFHSEHVKFLAWAKTKDSEYLKNQSVITIRNDFYSET</sequence>
<dbReference type="Pfam" id="PF13671">
    <property type="entry name" value="AAA_33"/>
    <property type="match status" value="1"/>
</dbReference>
<feature type="domain" description="Calcineurin-like phosphoesterase" evidence="1">
    <location>
        <begin position="174"/>
        <end position="350"/>
    </location>
</feature>
<dbReference type="RefSeq" id="WP_023857493.1">
    <property type="nucleotide sequence ID" value="NZ_AP025339.1"/>
</dbReference>
<dbReference type="Pfam" id="PF00149">
    <property type="entry name" value="Metallophos"/>
    <property type="match status" value="1"/>
</dbReference>
<evidence type="ECO:0000313" key="3">
    <source>
        <dbReference type="EMBL" id="OLF90244.1"/>
    </source>
</evidence>
<dbReference type="SUPFAM" id="SSF56300">
    <property type="entry name" value="Metallo-dependent phosphatases"/>
    <property type="match status" value="1"/>
</dbReference>
<dbReference type="InterPro" id="IPR029052">
    <property type="entry name" value="Metallo-depent_PP-like"/>
</dbReference>
<dbReference type="GO" id="GO:0006388">
    <property type="term" value="P:tRNA splicing, via endonucleolytic cleavage and ligation"/>
    <property type="evidence" value="ECO:0007669"/>
    <property type="project" value="TreeGrafter"/>
</dbReference>
<dbReference type="Pfam" id="PF09511">
    <property type="entry name" value="RNA_lig_T4_1"/>
    <property type="match status" value="1"/>
</dbReference>
<dbReference type="Proteomes" id="UP000185604">
    <property type="component" value="Unassembled WGS sequence"/>
</dbReference>
<proteinExistence type="predicted"/>
<dbReference type="GO" id="GO:0016787">
    <property type="term" value="F:hydrolase activity"/>
    <property type="evidence" value="ECO:0007669"/>
    <property type="project" value="InterPro"/>
</dbReference>
<accession>A0A7Z0WVQ0</accession>
<dbReference type="AlphaFoldDB" id="A0A7Z0WVQ0"/>
<evidence type="ECO:0000259" key="1">
    <source>
        <dbReference type="Pfam" id="PF00149"/>
    </source>
</evidence>
<evidence type="ECO:0000259" key="2">
    <source>
        <dbReference type="Pfam" id="PF09511"/>
    </source>
</evidence>
<protein>
    <submittedName>
        <fullName evidence="3">2'3'-cyclic nucleotide 3'-phosphodiesterase</fullName>
    </submittedName>
</protein>
<dbReference type="GO" id="GO:0003972">
    <property type="term" value="F:RNA ligase (ATP) activity"/>
    <property type="evidence" value="ECO:0007669"/>
    <property type="project" value="TreeGrafter"/>
</dbReference>
<dbReference type="InterPro" id="IPR027417">
    <property type="entry name" value="P-loop_NTPase"/>
</dbReference>
<dbReference type="Gene3D" id="3.60.21.10">
    <property type="match status" value="1"/>
</dbReference>
<dbReference type="EMBL" id="LKPO01000021">
    <property type="protein sequence ID" value="OLF90244.1"/>
    <property type="molecule type" value="Genomic_DNA"/>
</dbReference>
<organism evidence="3 4">
    <name type="scientific">Bacillus paralicheniformis</name>
    <dbReference type="NCBI Taxonomy" id="1648923"/>
    <lineage>
        <taxon>Bacteria</taxon>
        <taxon>Bacillati</taxon>
        <taxon>Bacillota</taxon>
        <taxon>Bacilli</taxon>
        <taxon>Bacillales</taxon>
        <taxon>Bacillaceae</taxon>
        <taxon>Bacillus</taxon>
    </lineage>
</organism>
<dbReference type="SUPFAM" id="SSF52540">
    <property type="entry name" value="P-loop containing nucleoside triphosphate hydrolases"/>
    <property type="match status" value="1"/>
</dbReference>
<dbReference type="PANTHER" id="PTHR32004">
    <property type="entry name" value="TRNA LIGASE"/>
    <property type="match status" value="1"/>
</dbReference>
<feature type="domain" description="T4 RNA ligase 1-like N-terminal" evidence="2">
    <location>
        <begin position="454"/>
        <end position="667"/>
    </location>
</feature>